<comment type="catalytic activity">
    <reaction evidence="8 9">
        <text>D-xylulose + ATP = D-xylulose 5-phosphate + ADP + H(+)</text>
        <dbReference type="Rhea" id="RHEA:10964"/>
        <dbReference type="ChEBI" id="CHEBI:15378"/>
        <dbReference type="ChEBI" id="CHEBI:17140"/>
        <dbReference type="ChEBI" id="CHEBI:30616"/>
        <dbReference type="ChEBI" id="CHEBI:57737"/>
        <dbReference type="ChEBI" id="CHEBI:456216"/>
        <dbReference type="EC" id="2.7.1.17"/>
    </reaction>
</comment>
<dbReference type="InterPro" id="IPR018485">
    <property type="entry name" value="FGGY_C"/>
</dbReference>
<dbReference type="PANTHER" id="PTHR43095">
    <property type="entry name" value="SUGAR KINASE"/>
    <property type="match status" value="1"/>
</dbReference>
<gene>
    <name evidence="8 9" type="primary">xylB</name>
    <name evidence="12" type="ORF">GCM10011309_10840</name>
</gene>
<name>A0A918KGI4_9PROT</name>
<keyword evidence="2 8" id="KW-0859">Xylose metabolism</keyword>
<feature type="active site" description="Proton acceptor" evidence="8">
    <location>
        <position position="234"/>
    </location>
</feature>
<sequence length="484" mass="51371">MYLGLDIGTSSVKAVLVDDKQVIVEQASSSQMDVHRPAPLHAEQNPDLQWWIAVNEAILTLSAKGRAAVKSIGLSGQMHGAVCLDGSDKVLRPAILWNDGRSASQCREMMETIPDLTTITGNLAMPGFTAPKLAWMRDNEPDLFKRTAKVLLPKDYIRLKMCGVHASDMSDSAGTLWMDVAKRDWSDDVLSQCGLSRENMPDLFEGSDIAGTLRAEIADQWGMEKVPVAAGGGDNAAGAVGAGTINPKDGFISLGTSGVVFSADDGYLPNPSAAVHAFCHALPGLWHRMAVILSAASAVDFVSKMTGFTEPSELFTVLDAQRPIATGPTFLPYLSGERTPHNNPSATGAFFGLTFEHAPADLGAAAIEGVSFALADGFDAIKAAGDAPTELSIIGGGARSTYWAEILASVFDLPLHIRDGASVGPAFGAARLARLGLTGESAKSVCMPPAIEQTIVPNPEWQSQLGPRREKFKTLYTQTKDMMS</sequence>
<evidence type="ECO:0000313" key="13">
    <source>
        <dbReference type="Proteomes" id="UP000600865"/>
    </source>
</evidence>
<dbReference type="Proteomes" id="UP000600865">
    <property type="component" value="Unassembled WGS sequence"/>
</dbReference>
<dbReference type="InterPro" id="IPR006000">
    <property type="entry name" value="Xylulokinase"/>
</dbReference>
<dbReference type="HAMAP" id="MF_02220">
    <property type="entry name" value="XylB"/>
    <property type="match status" value="1"/>
</dbReference>
<evidence type="ECO:0000256" key="2">
    <source>
        <dbReference type="ARBA" id="ARBA00022629"/>
    </source>
</evidence>
<evidence type="ECO:0000256" key="8">
    <source>
        <dbReference type="HAMAP-Rule" id="MF_02220"/>
    </source>
</evidence>
<keyword evidence="3 8" id="KW-0808">Transferase</keyword>
<evidence type="ECO:0000313" key="12">
    <source>
        <dbReference type="EMBL" id="GGX62699.1"/>
    </source>
</evidence>
<dbReference type="PANTHER" id="PTHR43095:SF6">
    <property type="entry name" value="XYLULOSE KINASE"/>
    <property type="match status" value="1"/>
</dbReference>
<dbReference type="PROSITE" id="PS00933">
    <property type="entry name" value="FGGY_KINASES_1"/>
    <property type="match status" value="1"/>
</dbReference>
<evidence type="ECO:0000256" key="6">
    <source>
        <dbReference type="ARBA" id="ARBA00022840"/>
    </source>
</evidence>
<evidence type="ECO:0000256" key="4">
    <source>
        <dbReference type="ARBA" id="ARBA00022741"/>
    </source>
</evidence>
<feature type="binding site" evidence="8">
    <location>
        <begin position="78"/>
        <end position="79"/>
    </location>
    <ligand>
        <name>substrate</name>
    </ligand>
</feature>
<comment type="function">
    <text evidence="8">Catalyzes the phosphorylation of D-xylulose to D-xylulose 5-phosphate.</text>
</comment>
<evidence type="ECO:0000256" key="7">
    <source>
        <dbReference type="ARBA" id="ARBA00023277"/>
    </source>
</evidence>
<evidence type="ECO:0000259" key="10">
    <source>
        <dbReference type="Pfam" id="PF00370"/>
    </source>
</evidence>
<dbReference type="InterPro" id="IPR043129">
    <property type="entry name" value="ATPase_NBD"/>
</dbReference>
<keyword evidence="5 8" id="KW-0418">Kinase</keyword>
<evidence type="ECO:0000256" key="3">
    <source>
        <dbReference type="ARBA" id="ARBA00022679"/>
    </source>
</evidence>
<comment type="similarity">
    <text evidence="1 8 9">Belongs to the FGGY kinase family.</text>
</comment>
<dbReference type="InterPro" id="IPR000577">
    <property type="entry name" value="Carb_kinase_FGGY"/>
</dbReference>
<feature type="domain" description="Carbohydrate kinase FGGY C-terminal" evidence="11">
    <location>
        <begin position="251"/>
        <end position="433"/>
    </location>
</feature>
<keyword evidence="6 8" id="KW-0067">ATP-binding</keyword>
<dbReference type="InterPro" id="IPR018484">
    <property type="entry name" value="FGGY_N"/>
</dbReference>
<dbReference type="GO" id="GO:0005524">
    <property type="term" value="F:ATP binding"/>
    <property type="evidence" value="ECO:0007669"/>
    <property type="project" value="UniProtKB-UniRule"/>
</dbReference>
<dbReference type="InterPro" id="IPR050406">
    <property type="entry name" value="FGGY_Carb_Kinase"/>
</dbReference>
<dbReference type="GO" id="GO:0004856">
    <property type="term" value="F:D-xylulokinase activity"/>
    <property type="evidence" value="ECO:0007669"/>
    <property type="project" value="UniProtKB-UniRule"/>
</dbReference>
<reference evidence="12 13" key="1">
    <citation type="journal article" date="2014" name="Int. J. Syst. Evol. Microbiol.">
        <title>Complete genome sequence of Corynebacterium casei LMG S-19264T (=DSM 44701T), isolated from a smear-ripened cheese.</title>
        <authorList>
            <consortium name="US DOE Joint Genome Institute (JGI-PGF)"/>
            <person name="Walter F."/>
            <person name="Albersmeier A."/>
            <person name="Kalinowski J."/>
            <person name="Ruckert C."/>
        </authorList>
    </citation>
    <scope>NUCLEOTIDE SEQUENCE [LARGE SCALE GENOMIC DNA]</scope>
    <source>
        <strain evidence="12 13">KCTC 23968</strain>
    </source>
</reference>
<dbReference type="AlphaFoldDB" id="A0A918KGI4"/>
<dbReference type="PIRSF" id="PIRSF000538">
    <property type="entry name" value="GlpK"/>
    <property type="match status" value="1"/>
</dbReference>
<feature type="site" description="Important for activity" evidence="8">
    <location>
        <position position="6"/>
    </location>
</feature>
<evidence type="ECO:0000256" key="1">
    <source>
        <dbReference type="ARBA" id="ARBA00009156"/>
    </source>
</evidence>
<accession>A0A918KGI4</accession>
<dbReference type="EMBL" id="BMYV01000001">
    <property type="protein sequence ID" value="GGX62699.1"/>
    <property type="molecule type" value="Genomic_DNA"/>
</dbReference>
<evidence type="ECO:0000256" key="5">
    <source>
        <dbReference type="ARBA" id="ARBA00022777"/>
    </source>
</evidence>
<dbReference type="RefSeq" id="WP_189582383.1">
    <property type="nucleotide sequence ID" value="NZ_BMYV01000001.1"/>
</dbReference>
<keyword evidence="4 8" id="KW-0547">Nucleotide-binding</keyword>
<protein>
    <recommendedName>
        <fullName evidence="8 9">Xylulose kinase</fullName>
        <shortName evidence="8 9">Xylulokinase</shortName>
        <ecNumber evidence="8 9">2.7.1.17</ecNumber>
    </recommendedName>
</protein>
<dbReference type="GO" id="GO:0042732">
    <property type="term" value="P:D-xylose metabolic process"/>
    <property type="evidence" value="ECO:0007669"/>
    <property type="project" value="UniProtKB-KW"/>
</dbReference>
<evidence type="ECO:0000259" key="11">
    <source>
        <dbReference type="Pfam" id="PF02782"/>
    </source>
</evidence>
<dbReference type="EC" id="2.7.1.17" evidence="8 9"/>
<keyword evidence="7 8" id="KW-0119">Carbohydrate metabolism</keyword>
<organism evidence="12 13">
    <name type="scientific">Litorimonas cladophorae</name>
    <dbReference type="NCBI Taxonomy" id="1220491"/>
    <lineage>
        <taxon>Bacteria</taxon>
        <taxon>Pseudomonadati</taxon>
        <taxon>Pseudomonadota</taxon>
        <taxon>Alphaproteobacteria</taxon>
        <taxon>Maricaulales</taxon>
        <taxon>Robiginitomaculaceae</taxon>
    </lineage>
</organism>
<comment type="caution">
    <text evidence="12">The sequence shown here is derived from an EMBL/GenBank/DDBJ whole genome shotgun (WGS) entry which is preliminary data.</text>
</comment>
<evidence type="ECO:0000256" key="9">
    <source>
        <dbReference type="RuleBase" id="RU364073"/>
    </source>
</evidence>
<dbReference type="CDD" id="cd07808">
    <property type="entry name" value="ASKHA_NBD_FGGY_EcXK-like"/>
    <property type="match status" value="1"/>
</dbReference>
<dbReference type="Gene3D" id="3.30.420.40">
    <property type="match status" value="2"/>
</dbReference>
<dbReference type="Pfam" id="PF00370">
    <property type="entry name" value="FGGY_N"/>
    <property type="match status" value="1"/>
</dbReference>
<dbReference type="Pfam" id="PF02782">
    <property type="entry name" value="FGGY_C"/>
    <property type="match status" value="1"/>
</dbReference>
<dbReference type="GO" id="GO:0005998">
    <property type="term" value="P:xylulose catabolic process"/>
    <property type="evidence" value="ECO:0007669"/>
    <property type="project" value="UniProtKB-UniRule"/>
</dbReference>
<dbReference type="InterPro" id="IPR018483">
    <property type="entry name" value="Carb_kinase_FGGY_CS"/>
</dbReference>
<dbReference type="NCBIfam" id="TIGR01312">
    <property type="entry name" value="XylB"/>
    <property type="match status" value="1"/>
</dbReference>
<feature type="domain" description="Carbohydrate kinase FGGY N-terminal" evidence="10">
    <location>
        <begin position="1"/>
        <end position="241"/>
    </location>
</feature>
<keyword evidence="13" id="KW-1185">Reference proteome</keyword>
<dbReference type="SUPFAM" id="SSF53067">
    <property type="entry name" value="Actin-like ATPase domain"/>
    <property type="match status" value="2"/>
</dbReference>
<proteinExistence type="inferred from homology"/>